<dbReference type="GO" id="GO:0140078">
    <property type="term" value="F:class I DNA-(apurinic or apyrimidinic site) endonuclease activity"/>
    <property type="evidence" value="ECO:0007669"/>
    <property type="project" value="UniProtKB-EC"/>
</dbReference>
<dbReference type="SUPFAM" id="SSF57716">
    <property type="entry name" value="Glucocorticoid receptor-like (DNA-binding domain)"/>
    <property type="match status" value="1"/>
</dbReference>
<evidence type="ECO:0000256" key="6">
    <source>
        <dbReference type="ARBA" id="ARBA00022771"/>
    </source>
</evidence>
<feature type="active site" description="Proton donor" evidence="15">
    <location>
        <position position="3"/>
    </location>
</feature>
<dbReference type="InterPro" id="IPR012319">
    <property type="entry name" value="FPG_cat"/>
</dbReference>
<name>A0A163RYN6_9CELL</name>
<dbReference type="PROSITE" id="PS51068">
    <property type="entry name" value="FPG_CAT"/>
    <property type="match status" value="1"/>
</dbReference>
<keyword evidence="7 15" id="KW-0378">Hydrolase</keyword>
<comment type="cofactor">
    <cofactor evidence="15">
        <name>Zn(2+)</name>
        <dbReference type="ChEBI" id="CHEBI:29105"/>
    </cofactor>
    <text evidence="15">Binds 1 zinc ion per subunit.</text>
</comment>
<evidence type="ECO:0000313" key="19">
    <source>
        <dbReference type="Proteomes" id="UP000076447"/>
    </source>
</evidence>
<feature type="binding site" evidence="15">
    <location>
        <position position="203"/>
    </location>
    <ligand>
        <name>DNA</name>
        <dbReference type="ChEBI" id="CHEBI:16991"/>
    </ligand>
</feature>
<keyword evidence="5 15" id="KW-0227">DNA damage</keyword>
<keyword evidence="10 15" id="KW-0234">DNA repair</keyword>
<feature type="binding site" evidence="15">
    <location>
        <position position="147"/>
    </location>
    <ligand>
        <name>DNA</name>
        <dbReference type="ChEBI" id="CHEBI:16991"/>
    </ligand>
</feature>
<comment type="caution">
    <text evidence="18">The sequence shown here is derived from an EMBL/GenBank/DDBJ whole genome shotgun (WGS) entry which is preliminary data.</text>
</comment>
<dbReference type="SUPFAM" id="SSF46946">
    <property type="entry name" value="S13-like H2TH domain"/>
    <property type="match status" value="1"/>
</dbReference>
<accession>A0A163RYN6</accession>
<dbReference type="GO" id="GO:0003690">
    <property type="term" value="F:double-stranded DNA binding"/>
    <property type="evidence" value="ECO:0007669"/>
    <property type="project" value="UniProtKB-ARBA"/>
</dbReference>
<evidence type="ECO:0000256" key="5">
    <source>
        <dbReference type="ARBA" id="ARBA00022763"/>
    </source>
</evidence>
<evidence type="ECO:0000256" key="12">
    <source>
        <dbReference type="ARBA" id="ARBA00023268"/>
    </source>
</evidence>
<feature type="domain" description="Formamidopyrimidine-DNA glycosylase catalytic" evidence="17">
    <location>
        <begin position="2"/>
        <end position="150"/>
    </location>
</feature>
<dbReference type="OrthoDB" id="9800855at2"/>
<comment type="function">
    <text evidence="15">Involved in base excision repair of DNA damaged by oxidation or by mutagenic agents. Acts as DNA glycosylase that recognizes and removes damaged bases. Has a preference for oxidized purines, such as 7,8-dihydro-8-oxoguanine (8-oxoG). Has AP (apurinic/apyrimidinic) lyase activity and introduces nicks in the DNA strand. Cleaves the DNA backbone by beta-delta elimination to generate a single-strand break at the site of the removed base with both 3'- and 5'-phosphates.</text>
</comment>
<comment type="catalytic activity">
    <reaction evidence="14 15">
        <text>2'-deoxyribonucleotide-(2'-deoxyribose 5'-phosphate)-2'-deoxyribonucleotide-DNA = a 3'-end 2'-deoxyribonucleotide-(2,3-dehydro-2,3-deoxyribose 5'-phosphate)-DNA + a 5'-end 5'-phospho-2'-deoxyribonucleoside-DNA + H(+)</text>
        <dbReference type="Rhea" id="RHEA:66592"/>
        <dbReference type="Rhea" id="RHEA-COMP:13180"/>
        <dbReference type="Rhea" id="RHEA-COMP:16897"/>
        <dbReference type="Rhea" id="RHEA-COMP:17067"/>
        <dbReference type="ChEBI" id="CHEBI:15378"/>
        <dbReference type="ChEBI" id="CHEBI:136412"/>
        <dbReference type="ChEBI" id="CHEBI:157695"/>
        <dbReference type="ChEBI" id="CHEBI:167181"/>
        <dbReference type="EC" id="4.2.99.18"/>
    </reaction>
</comment>
<evidence type="ECO:0000256" key="13">
    <source>
        <dbReference type="ARBA" id="ARBA00023295"/>
    </source>
</evidence>
<dbReference type="Proteomes" id="UP000076447">
    <property type="component" value="Unassembled WGS sequence"/>
</dbReference>
<evidence type="ECO:0000256" key="8">
    <source>
        <dbReference type="ARBA" id="ARBA00022833"/>
    </source>
</evidence>
<reference evidence="18 19" key="1">
    <citation type="submission" date="2016-01" db="EMBL/GenBank/DDBJ databases">
        <title>Genome sequence of Oerskovia enterophila VJag, an agar and cellulose degrading bacterium.</title>
        <authorList>
            <person name="Poehlein A."/>
            <person name="Jag V."/>
            <person name="Bengelsdorf F."/>
            <person name="Duerre P."/>
            <person name="Daniel R."/>
        </authorList>
    </citation>
    <scope>NUCLEOTIDE SEQUENCE [LARGE SCALE GENOMIC DNA]</scope>
    <source>
        <strain evidence="18 19">VJag</strain>
    </source>
</reference>
<evidence type="ECO:0000256" key="7">
    <source>
        <dbReference type="ARBA" id="ARBA00022801"/>
    </source>
</evidence>
<keyword evidence="6 15" id="KW-0863">Zinc-finger</keyword>
<keyword evidence="4 15" id="KW-0479">Metal-binding</keyword>
<dbReference type="HAMAP" id="MF_00103">
    <property type="entry name" value="Fapy_DNA_glycosyl"/>
    <property type="match status" value="1"/>
</dbReference>
<dbReference type="Pfam" id="PF06831">
    <property type="entry name" value="H2TH"/>
    <property type="match status" value="1"/>
</dbReference>
<dbReference type="SUPFAM" id="SSF81624">
    <property type="entry name" value="N-terminal domain of MutM-like DNA repair proteins"/>
    <property type="match status" value="1"/>
</dbReference>
<dbReference type="PANTHER" id="PTHR22993">
    <property type="entry name" value="FORMAMIDOPYRIMIDINE-DNA GLYCOSYLASE"/>
    <property type="match status" value="1"/>
</dbReference>
<dbReference type="FunFam" id="1.10.8.50:FF:000003">
    <property type="entry name" value="Formamidopyrimidine-DNA glycosylase"/>
    <property type="match status" value="1"/>
</dbReference>
<feature type="active site" description="Proton donor; for delta-elimination activity" evidence="15">
    <location>
        <position position="313"/>
    </location>
</feature>
<evidence type="ECO:0000256" key="3">
    <source>
        <dbReference type="ARBA" id="ARBA00011245"/>
    </source>
</evidence>
<evidence type="ECO:0000256" key="15">
    <source>
        <dbReference type="HAMAP-Rule" id="MF_00103"/>
    </source>
</evidence>
<dbReference type="AlphaFoldDB" id="A0A163RYN6"/>
<comment type="catalytic activity">
    <reaction evidence="1 15">
        <text>Hydrolysis of DNA containing ring-opened 7-methylguanine residues, releasing 2,6-diamino-4-hydroxy-5-(N-methyl)formamidopyrimidine.</text>
        <dbReference type="EC" id="3.2.2.23"/>
    </reaction>
</comment>
<dbReference type="InterPro" id="IPR015886">
    <property type="entry name" value="H2TH_FPG"/>
</dbReference>
<dbReference type="SMART" id="SM00898">
    <property type="entry name" value="Fapy_DNA_glyco"/>
    <property type="match status" value="1"/>
</dbReference>
<dbReference type="GO" id="GO:0034039">
    <property type="term" value="F:8-oxo-7,8-dihydroguanine DNA N-glycosylase activity"/>
    <property type="evidence" value="ECO:0007669"/>
    <property type="project" value="TreeGrafter"/>
</dbReference>
<evidence type="ECO:0000256" key="2">
    <source>
        <dbReference type="ARBA" id="ARBA00009409"/>
    </source>
</evidence>
<evidence type="ECO:0000256" key="4">
    <source>
        <dbReference type="ARBA" id="ARBA00022723"/>
    </source>
</evidence>
<evidence type="ECO:0000259" key="16">
    <source>
        <dbReference type="PROSITE" id="PS51066"/>
    </source>
</evidence>
<dbReference type="RefSeq" id="WP_068707965.1">
    <property type="nucleotide sequence ID" value="NZ_LRIE01000065.1"/>
</dbReference>
<dbReference type="EC" id="3.2.2.23" evidence="15"/>
<dbReference type="PATRIC" id="fig|43678.3.peg.1604"/>
<evidence type="ECO:0000256" key="9">
    <source>
        <dbReference type="ARBA" id="ARBA00023125"/>
    </source>
</evidence>
<dbReference type="GO" id="GO:0003684">
    <property type="term" value="F:damaged DNA binding"/>
    <property type="evidence" value="ECO:0007669"/>
    <property type="project" value="InterPro"/>
</dbReference>
<keyword evidence="13 15" id="KW-0326">Glycosidase</keyword>
<dbReference type="GO" id="GO:0006284">
    <property type="term" value="P:base-excision repair"/>
    <property type="evidence" value="ECO:0007669"/>
    <property type="project" value="InterPro"/>
</dbReference>
<evidence type="ECO:0000256" key="1">
    <source>
        <dbReference type="ARBA" id="ARBA00001668"/>
    </source>
</evidence>
<dbReference type="PROSITE" id="PS51066">
    <property type="entry name" value="ZF_FPG_2"/>
    <property type="match status" value="1"/>
</dbReference>
<feature type="active site" description="Proton donor; for beta-elimination activity" evidence="15">
    <location>
        <position position="61"/>
    </location>
</feature>
<organism evidence="18 19">
    <name type="scientific">Oerskovia enterophila</name>
    <dbReference type="NCBI Taxonomy" id="43678"/>
    <lineage>
        <taxon>Bacteria</taxon>
        <taxon>Bacillati</taxon>
        <taxon>Actinomycetota</taxon>
        <taxon>Actinomycetes</taxon>
        <taxon>Micrococcales</taxon>
        <taxon>Cellulomonadaceae</taxon>
        <taxon>Oerskovia</taxon>
    </lineage>
</organism>
<dbReference type="InterPro" id="IPR020629">
    <property type="entry name" value="FPG_Glyclase"/>
</dbReference>
<dbReference type="GO" id="GO:0006979">
    <property type="term" value="P:response to oxidative stress"/>
    <property type="evidence" value="ECO:0007669"/>
    <property type="project" value="UniProtKB-ARBA"/>
</dbReference>
<dbReference type="Gene3D" id="1.10.8.50">
    <property type="match status" value="1"/>
</dbReference>
<feature type="binding site" evidence="15">
    <location>
        <position position="119"/>
    </location>
    <ligand>
        <name>DNA</name>
        <dbReference type="ChEBI" id="CHEBI:16991"/>
    </ligand>
</feature>
<evidence type="ECO:0000256" key="14">
    <source>
        <dbReference type="ARBA" id="ARBA00044632"/>
    </source>
</evidence>
<dbReference type="SMART" id="SM01232">
    <property type="entry name" value="H2TH"/>
    <property type="match status" value="1"/>
</dbReference>
<keyword evidence="11 15" id="KW-0456">Lyase</keyword>
<dbReference type="InterPro" id="IPR000214">
    <property type="entry name" value="Znf_DNA_glyclase/AP_lyase"/>
</dbReference>
<gene>
    <name evidence="18" type="primary">fpg1</name>
    <name evidence="15" type="synonym">fpg</name>
    <name evidence="15" type="synonym">mutM</name>
    <name evidence="18" type="ORF">OJAG_15320</name>
</gene>
<comment type="similarity">
    <text evidence="2 15">Belongs to the FPG family.</text>
</comment>
<evidence type="ECO:0000259" key="17">
    <source>
        <dbReference type="PROSITE" id="PS51068"/>
    </source>
</evidence>
<evidence type="ECO:0000313" key="18">
    <source>
        <dbReference type="EMBL" id="KZM35831.1"/>
    </source>
</evidence>
<dbReference type="Pfam" id="PF01149">
    <property type="entry name" value="Fapy_DNA_glyco"/>
    <property type="match status" value="1"/>
</dbReference>
<feature type="domain" description="FPG-type" evidence="16">
    <location>
        <begin position="289"/>
        <end position="323"/>
    </location>
</feature>
<dbReference type="NCBIfam" id="TIGR00577">
    <property type="entry name" value="fpg"/>
    <property type="match status" value="1"/>
</dbReference>
<dbReference type="GO" id="GO:0008270">
    <property type="term" value="F:zinc ion binding"/>
    <property type="evidence" value="ECO:0007669"/>
    <property type="project" value="UniProtKB-UniRule"/>
</dbReference>
<evidence type="ECO:0000256" key="11">
    <source>
        <dbReference type="ARBA" id="ARBA00023239"/>
    </source>
</evidence>
<dbReference type="InterPro" id="IPR010979">
    <property type="entry name" value="Ribosomal_uS13-like_H2TH"/>
</dbReference>
<comment type="subunit">
    <text evidence="3 15">Monomer.</text>
</comment>
<dbReference type="Pfam" id="PF06827">
    <property type="entry name" value="zf-FPG_IleRS"/>
    <property type="match status" value="1"/>
</dbReference>
<keyword evidence="12 15" id="KW-0511">Multifunctional enzyme</keyword>
<dbReference type="PANTHER" id="PTHR22993:SF9">
    <property type="entry name" value="FORMAMIDOPYRIMIDINE-DNA GLYCOSYLASE"/>
    <property type="match status" value="1"/>
</dbReference>
<dbReference type="STRING" id="43678.OJAG_15320"/>
<keyword evidence="8 15" id="KW-0862">Zinc</keyword>
<dbReference type="NCBIfam" id="NF002211">
    <property type="entry name" value="PRK01103.1"/>
    <property type="match status" value="1"/>
</dbReference>
<dbReference type="CDD" id="cd08966">
    <property type="entry name" value="EcFpg-like_N"/>
    <property type="match status" value="1"/>
</dbReference>
<sequence length="330" mass="35889">MPELPEVETVRDGLARHVTGRTVTGVEVLRDYSVRRHEGGPDSFRGQLVGQRVGAAVRRGKYLWLLLEETSGEVDGASGDLPDGAAPAGGHVTALMAHLGMSGQLLVRSGSAAVDKVPHLRVRLELSGLAGEDEVDAPRTLDFVDQRTFGHLSVTDLAPTPDGAPGGWGSPLAEIPEPAAHIARDLLDPALRRDDLARAVRRRRTGIKRALLDQRLVSGVGNIYADEALWRAGLHYARPTDTLRLAEAHRVLDAAEEVMREALAQGGTSFDELYVNVNGQSGYFSRSLAVYGREGEECTRCGALVRRDEFMNRSSYTCPVCQKVPRNARW</sequence>
<proteinExistence type="inferred from homology"/>
<keyword evidence="9 15" id="KW-0238">DNA-binding</keyword>
<dbReference type="EMBL" id="LRIE01000065">
    <property type="protein sequence ID" value="KZM35831.1"/>
    <property type="molecule type" value="Genomic_DNA"/>
</dbReference>
<protein>
    <recommendedName>
        <fullName evidence="15">Formamidopyrimidine-DNA glycosylase</fullName>
        <shortName evidence="15">Fapy-DNA glycosylase</shortName>
        <ecNumber evidence="15">3.2.2.23</ecNumber>
    </recommendedName>
    <alternativeName>
        <fullName evidence="15">DNA-(apurinic or apyrimidinic site) lyase MutM</fullName>
        <shortName evidence="15">AP lyase MutM</shortName>
        <ecNumber evidence="15">4.2.99.18</ecNumber>
    </alternativeName>
</protein>
<dbReference type="InterPro" id="IPR035937">
    <property type="entry name" value="FPG_N"/>
</dbReference>
<dbReference type="EC" id="4.2.99.18" evidence="15"/>
<evidence type="ECO:0000256" key="10">
    <source>
        <dbReference type="ARBA" id="ARBA00023204"/>
    </source>
</evidence>
<dbReference type="Gene3D" id="3.20.190.10">
    <property type="entry name" value="MutM-like, N-terminal"/>
    <property type="match status" value="1"/>
</dbReference>
<feature type="active site" description="Schiff-base intermediate with DNA" evidence="15">
    <location>
        <position position="2"/>
    </location>
</feature>
<dbReference type="InterPro" id="IPR010663">
    <property type="entry name" value="Znf_FPG/IleRS"/>
</dbReference>